<name>A0A5N4CEG3_CAMDR</name>
<evidence type="ECO:0000313" key="1">
    <source>
        <dbReference type="EMBL" id="KAB1257295.1"/>
    </source>
</evidence>
<protein>
    <submittedName>
        <fullName evidence="1">SAGA-associated factor 29</fullName>
    </submittedName>
</protein>
<dbReference type="InterPro" id="IPR037802">
    <property type="entry name" value="SGF29"/>
</dbReference>
<comment type="caution">
    <text evidence="1">The sequence shown here is derived from an EMBL/GenBank/DDBJ whole genome shotgun (WGS) entry which is preliminary data.</text>
</comment>
<dbReference type="Gene3D" id="2.30.30.140">
    <property type="match status" value="1"/>
</dbReference>
<dbReference type="GO" id="GO:0000124">
    <property type="term" value="C:SAGA complex"/>
    <property type="evidence" value="ECO:0007669"/>
    <property type="project" value="InterPro"/>
</dbReference>
<gene>
    <name evidence="1" type="ORF">Cadr_000026180</name>
</gene>
<dbReference type="EMBL" id="JWIN03000027">
    <property type="protein sequence ID" value="KAB1257295.1"/>
    <property type="molecule type" value="Genomic_DNA"/>
</dbReference>
<dbReference type="PANTHER" id="PTHR21539:SF0">
    <property type="entry name" value="SAGA-ASSOCIATED FACTOR 29"/>
    <property type="match status" value="1"/>
</dbReference>
<evidence type="ECO:0000313" key="2">
    <source>
        <dbReference type="Proteomes" id="UP000299084"/>
    </source>
</evidence>
<reference evidence="1 2" key="1">
    <citation type="journal article" date="2019" name="Mol. Ecol. Resour.">
        <title>Improving Illumina assemblies with Hi-C and long reads: an example with the North African dromedary.</title>
        <authorList>
            <person name="Elbers J.P."/>
            <person name="Rogers M.F."/>
            <person name="Perelman P.L."/>
            <person name="Proskuryakova A.A."/>
            <person name="Serdyukova N.A."/>
            <person name="Johnson W.E."/>
            <person name="Horin P."/>
            <person name="Corander J."/>
            <person name="Murphy D."/>
            <person name="Burger P.A."/>
        </authorList>
    </citation>
    <scope>NUCLEOTIDE SEQUENCE [LARGE SCALE GENOMIC DNA]</scope>
    <source>
        <strain evidence="1">Drom800</strain>
        <tissue evidence="1">Blood</tissue>
    </source>
</reference>
<organism evidence="1 2">
    <name type="scientific">Camelus dromedarius</name>
    <name type="common">Dromedary</name>
    <name type="synonym">Arabian camel</name>
    <dbReference type="NCBI Taxonomy" id="9838"/>
    <lineage>
        <taxon>Eukaryota</taxon>
        <taxon>Metazoa</taxon>
        <taxon>Chordata</taxon>
        <taxon>Craniata</taxon>
        <taxon>Vertebrata</taxon>
        <taxon>Euteleostomi</taxon>
        <taxon>Mammalia</taxon>
        <taxon>Eutheria</taxon>
        <taxon>Laurasiatheria</taxon>
        <taxon>Artiodactyla</taxon>
        <taxon>Tylopoda</taxon>
        <taxon>Camelidae</taxon>
        <taxon>Camelus</taxon>
    </lineage>
</organism>
<dbReference type="AlphaFoldDB" id="A0A5N4CEG3"/>
<dbReference type="PANTHER" id="PTHR21539">
    <property type="entry name" value="SAGA-ASSOCIATED FACTOR 29"/>
    <property type="match status" value="1"/>
</dbReference>
<dbReference type="Proteomes" id="UP000299084">
    <property type="component" value="Unassembled WGS sequence"/>
</dbReference>
<proteinExistence type="predicted"/>
<keyword evidence="2" id="KW-1185">Reference proteome</keyword>
<sequence length="100" mass="10586">MPYPAPCIGKPGDKLPPLCGAIPASGDYVAKPGDKVAALVKAVGQEEQWTLAEVASDSHATKYEDDYPVLFEDTSYTDGHSPPLSVAQLDVAACKEPKKK</sequence>
<accession>A0A5N4CEG3</accession>